<accession>K4AHS7</accession>
<sequence length="62" mass="7166">MQWACVAPESVPINFPFSRLLIVSIKSGEESKRTLSSSELLAKDNDFFKAWQKLDVKFFKRT</sequence>
<name>K4AHS7_SETIT</name>
<dbReference type="Gramene" id="KQK92076">
    <property type="protein sequence ID" value="KQK92076"/>
    <property type="gene ID" value="SETIT_038434mg"/>
</dbReference>
<evidence type="ECO:0000313" key="1">
    <source>
        <dbReference type="EnsemblPlants" id="KQK92076"/>
    </source>
</evidence>
<keyword evidence="2" id="KW-1185">Reference proteome</keyword>
<dbReference type="AlphaFoldDB" id="K4AHS7"/>
<dbReference type="EMBL" id="AGNK02006093">
    <property type="status" value="NOT_ANNOTATED_CDS"/>
    <property type="molecule type" value="Genomic_DNA"/>
</dbReference>
<dbReference type="InParanoid" id="K4AHS7"/>
<organism evidence="1 2">
    <name type="scientific">Setaria italica</name>
    <name type="common">Foxtail millet</name>
    <name type="synonym">Panicum italicum</name>
    <dbReference type="NCBI Taxonomy" id="4555"/>
    <lineage>
        <taxon>Eukaryota</taxon>
        <taxon>Viridiplantae</taxon>
        <taxon>Streptophyta</taxon>
        <taxon>Embryophyta</taxon>
        <taxon>Tracheophyta</taxon>
        <taxon>Spermatophyta</taxon>
        <taxon>Magnoliopsida</taxon>
        <taxon>Liliopsida</taxon>
        <taxon>Poales</taxon>
        <taxon>Poaceae</taxon>
        <taxon>PACMAD clade</taxon>
        <taxon>Panicoideae</taxon>
        <taxon>Panicodae</taxon>
        <taxon>Paniceae</taxon>
        <taxon>Cenchrinae</taxon>
        <taxon>Setaria</taxon>
    </lineage>
</organism>
<protein>
    <submittedName>
        <fullName evidence="1">Uncharacterized protein</fullName>
    </submittedName>
</protein>
<reference evidence="1" key="2">
    <citation type="submission" date="2018-08" db="UniProtKB">
        <authorList>
            <consortium name="EnsemblPlants"/>
        </authorList>
    </citation>
    <scope>IDENTIFICATION</scope>
    <source>
        <strain evidence="1">Yugu1</strain>
    </source>
</reference>
<dbReference type="EnsemblPlants" id="KQK92076">
    <property type="protein sequence ID" value="KQK92076"/>
    <property type="gene ID" value="SETIT_038434mg"/>
</dbReference>
<proteinExistence type="predicted"/>
<reference evidence="2" key="1">
    <citation type="journal article" date="2012" name="Nat. Biotechnol.">
        <title>Reference genome sequence of the model plant Setaria.</title>
        <authorList>
            <person name="Bennetzen J.L."/>
            <person name="Schmutz J."/>
            <person name="Wang H."/>
            <person name="Percifield R."/>
            <person name="Hawkins J."/>
            <person name="Pontaroli A.C."/>
            <person name="Estep M."/>
            <person name="Feng L."/>
            <person name="Vaughn J.N."/>
            <person name="Grimwood J."/>
            <person name="Jenkins J."/>
            <person name="Barry K."/>
            <person name="Lindquist E."/>
            <person name="Hellsten U."/>
            <person name="Deshpande S."/>
            <person name="Wang X."/>
            <person name="Wu X."/>
            <person name="Mitros T."/>
            <person name="Triplett J."/>
            <person name="Yang X."/>
            <person name="Ye C.Y."/>
            <person name="Mauro-Herrera M."/>
            <person name="Wang L."/>
            <person name="Li P."/>
            <person name="Sharma M."/>
            <person name="Sharma R."/>
            <person name="Ronald P.C."/>
            <person name="Panaud O."/>
            <person name="Kellogg E.A."/>
            <person name="Brutnell T.P."/>
            <person name="Doust A.N."/>
            <person name="Tuskan G.A."/>
            <person name="Rokhsar D."/>
            <person name="Devos K.M."/>
        </authorList>
    </citation>
    <scope>NUCLEOTIDE SEQUENCE [LARGE SCALE GENOMIC DNA]</scope>
    <source>
        <strain evidence="2">cv. Yugu1</strain>
    </source>
</reference>
<evidence type="ECO:0000313" key="2">
    <source>
        <dbReference type="Proteomes" id="UP000004995"/>
    </source>
</evidence>
<dbReference type="Proteomes" id="UP000004995">
    <property type="component" value="Unassembled WGS sequence"/>
</dbReference>
<dbReference type="HOGENOM" id="CLU_2908406_0_0_1"/>